<comment type="caution">
    <text evidence="1">The sequence shown here is derived from an EMBL/GenBank/DDBJ whole genome shotgun (WGS) entry which is preliminary data.</text>
</comment>
<reference evidence="1 2" key="1">
    <citation type="submission" date="2020-03" db="EMBL/GenBank/DDBJ databases">
        <title>Draft genome sequence of environmentally isolated cultures.</title>
        <authorList>
            <person name="Wilson H.S."/>
            <person name="De Leon M.E."/>
        </authorList>
    </citation>
    <scope>NUCLEOTIDE SEQUENCE [LARGE SCALE GENOMIC DNA]</scope>
    <source>
        <strain evidence="1 2">HSC-31F16</strain>
    </source>
</reference>
<protein>
    <submittedName>
        <fullName evidence="1">Uncharacterized protein</fullName>
    </submittedName>
</protein>
<organism evidence="1 2">
    <name type="scientific">Chromobacterium fluminis</name>
    <dbReference type="NCBI Taxonomy" id="3044269"/>
    <lineage>
        <taxon>Bacteria</taxon>
        <taxon>Pseudomonadati</taxon>
        <taxon>Pseudomonadota</taxon>
        <taxon>Betaproteobacteria</taxon>
        <taxon>Neisseriales</taxon>
        <taxon>Chromobacteriaceae</taxon>
        <taxon>Chromobacterium</taxon>
    </lineage>
</organism>
<evidence type="ECO:0000313" key="2">
    <source>
        <dbReference type="Proteomes" id="UP001515641"/>
    </source>
</evidence>
<dbReference type="RefSeq" id="WP_166450875.1">
    <property type="nucleotide sequence ID" value="NZ_JAAOMA010000004.1"/>
</dbReference>
<accession>A0ABX0L486</accession>
<evidence type="ECO:0000313" key="1">
    <source>
        <dbReference type="EMBL" id="NHR04356.1"/>
    </source>
</evidence>
<dbReference type="EMBL" id="JAAOMA010000004">
    <property type="protein sequence ID" value="NHR04356.1"/>
    <property type="molecule type" value="Genomic_DNA"/>
</dbReference>
<dbReference type="Pfam" id="PF07459">
    <property type="entry name" value="CTX_RstB"/>
    <property type="match status" value="1"/>
</dbReference>
<gene>
    <name evidence="1" type="ORF">HA052_04015</name>
</gene>
<sequence length="110" mass="11992">MKILLTLFEHSQGVSSKTGKPFDMASVQAHLPASDFAKEGYSRTVRGFEPCPIEINASVIPKLRDMTFPCLADVETETRVMRSNGRSVPVMVISAVTNWVQLVPAQGKAA</sequence>
<dbReference type="Proteomes" id="UP001515641">
    <property type="component" value="Unassembled WGS sequence"/>
</dbReference>
<name>A0ABX0L486_9NEIS</name>
<proteinExistence type="predicted"/>
<keyword evidence="2" id="KW-1185">Reference proteome</keyword>
<dbReference type="InterPro" id="IPR010008">
    <property type="entry name" value="Vibrio_Phage_CTX_RstB"/>
</dbReference>